<protein>
    <submittedName>
        <fullName evidence="5">Werner syndrome ATP-dependent helicase-like protein</fullName>
    </submittedName>
</protein>
<feature type="domain" description="3'-5' exonuclease" evidence="4">
    <location>
        <begin position="190"/>
        <end position="383"/>
    </location>
</feature>
<feature type="compositionally biased region" description="Basic and acidic residues" evidence="3">
    <location>
        <begin position="440"/>
        <end position="460"/>
    </location>
</feature>
<dbReference type="GO" id="GO:0005737">
    <property type="term" value="C:cytoplasm"/>
    <property type="evidence" value="ECO:0007669"/>
    <property type="project" value="TreeGrafter"/>
</dbReference>
<dbReference type="InterPro" id="IPR012337">
    <property type="entry name" value="RNaseH-like_sf"/>
</dbReference>
<evidence type="ECO:0000256" key="1">
    <source>
        <dbReference type="ARBA" id="ARBA00022722"/>
    </source>
</evidence>
<dbReference type="GO" id="GO:0004386">
    <property type="term" value="F:helicase activity"/>
    <property type="evidence" value="ECO:0007669"/>
    <property type="project" value="UniProtKB-KW"/>
</dbReference>
<feature type="compositionally biased region" description="Pro residues" evidence="3">
    <location>
        <begin position="126"/>
        <end position="137"/>
    </location>
</feature>
<keyword evidence="5" id="KW-0067">ATP-binding</keyword>
<dbReference type="InterPro" id="IPR051132">
    <property type="entry name" value="3-5_Exonuclease_domain"/>
</dbReference>
<organism evidence="5 6">
    <name type="scientific">Lachnellula hyalina</name>
    <dbReference type="NCBI Taxonomy" id="1316788"/>
    <lineage>
        <taxon>Eukaryota</taxon>
        <taxon>Fungi</taxon>
        <taxon>Dikarya</taxon>
        <taxon>Ascomycota</taxon>
        <taxon>Pezizomycotina</taxon>
        <taxon>Leotiomycetes</taxon>
        <taxon>Helotiales</taxon>
        <taxon>Lachnaceae</taxon>
        <taxon>Lachnellula</taxon>
    </lineage>
</organism>
<dbReference type="GO" id="GO:0006139">
    <property type="term" value="P:nucleobase-containing compound metabolic process"/>
    <property type="evidence" value="ECO:0007669"/>
    <property type="project" value="InterPro"/>
</dbReference>
<dbReference type="GeneID" id="41984250"/>
<dbReference type="GO" id="GO:0005634">
    <property type="term" value="C:nucleus"/>
    <property type="evidence" value="ECO:0007669"/>
    <property type="project" value="TreeGrafter"/>
</dbReference>
<feature type="compositionally biased region" description="Polar residues" evidence="3">
    <location>
        <begin position="32"/>
        <end position="51"/>
    </location>
</feature>
<dbReference type="OrthoDB" id="1920326at2759"/>
<dbReference type="AlphaFoldDB" id="A0A8H8R665"/>
<keyword evidence="5" id="KW-0547">Nucleotide-binding</keyword>
<name>A0A8H8R665_9HELO</name>
<evidence type="ECO:0000313" key="5">
    <source>
        <dbReference type="EMBL" id="TVY27574.1"/>
    </source>
</evidence>
<dbReference type="CDD" id="cd06141">
    <property type="entry name" value="WRN_exo"/>
    <property type="match status" value="1"/>
</dbReference>
<dbReference type="GO" id="GO:0008408">
    <property type="term" value="F:3'-5' exonuclease activity"/>
    <property type="evidence" value="ECO:0007669"/>
    <property type="project" value="InterPro"/>
</dbReference>
<gene>
    <name evidence="5" type="primary">wrn</name>
    <name evidence="5" type="ORF">LHYA1_G004052</name>
</gene>
<proteinExistence type="predicted"/>
<keyword evidence="6" id="KW-1185">Reference proteome</keyword>
<evidence type="ECO:0000256" key="3">
    <source>
        <dbReference type="SAM" id="MobiDB-lite"/>
    </source>
</evidence>
<dbReference type="FunFam" id="3.30.420.10:FF:000100">
    <property type="entry name" value="3'-5' exonuclease/helicase (Wrn), putative"/>
    <property type="match status" value="1"/>
</dbReference>
<dbReference type="Proteomes" id="UP000431533">
    <property type="component" value="Unassembled WGS sequence"/>
</dbReference>
<keyword evidence="2" id="KW-0378">Hydrolase</keyword>
<evidence type="ECO:0000256" key="2">
    <source>
        <dbReference type="ARBA" id="ARBA00022801"/>
    </source>
</evidence>
<dbReference type="GO" id="GO:0003676">
    <property type="term" value="F:nucleic acid binding"/>
    <property type="evidence" value="ECO:0007669"/>
    <property type="project" value="InterPro"/>
</dbReference>
<dbReference type="PANTHER" id="PTHR13620:SF104">
    <property type="entry name" value="EXONUCLEASE 3'-5' DOMAIN-CONTAINING PROTEIN 2"/>
    <property type="match status" value="1"/>
</dbReference>
<comment type="caution">
    <text evidence="5">The sequence shown here is derived from an EMBL/GenBank/DDBJ whole genome shotgun (WGS) entry which is preliminary data.</text>
</comment>
<dbReference type="Pfam" id="PF01612">
    <property type="entry name" value="DNA_pol_A_exo1"/>
    <property type="match status" value="1"/>
</dbReference>
<dbReference type="PANTHER" id="PTHR13620">
    <property type="entry name" value="3-5 EXONUCLEASE"/>
    <property type="match status" value="1"/>
</dbReference>
<dbReference type="SUPFAM" id="SSF53098">
    <property type="entry name" value="Ribonuclease H-like"/>
    <property type="match status" value="1"/>
</dbReference>
<sequence>MLLCHHGASTLGKTLRPIVYRMSGESALRNPFMTSGERSTRASMATSSPKVPTSGRPKPPQPKTWHPSHGIRFSPGPDTPRMNTTAAVEIEQDLMLHSKIEENYILGPLQTTSRALPEEKTETPTTYPPLPADLPPQDPKYNFIPTSTSEWKPTEELFRAAKNAPLGAPESYWSHSLYRHTTTPTQKVTVHYCKSLHTTERVLQTYFLNEPLIGFDIEWLIAAHRNSGPKQNVSLIQIASSSRIALFHIALYPGTSLVSPTLKRILEDDTITKVGVSIKSDCTRLRTHLDIHPRGLFELSHLYKLVKYSPLSSRDLASKKLINKKLVSLATQVQEHLHLPMYKGDVVRSSDWSRALNLEQIRYAASDSYAGVQLFDTLECKRRALEPTPPRPWHAELNLPIRVAEGLEIETDGEGEEEEEIEKPVVAKRKYTRTAVPDPVKVKNADADEDVKDGGRDETR</sequence>
<dbReference type="Gene3D" id="3.30.420.10">
    <property type="entry name" value="Ribonuclease H-like superfamily/Ribonuclease H"/>
    <property type="match status" value="1"/>
</dbReference>
<reference evidence="5 6" key="1">
    <citation type="submission" date="2018-05" db="EMBL/GenBank/DDBJ databases">
        <title>Genome sequencing and assembly of the regulated plant pathogen Lachnellula willkommii and related sister species for the development of diagnostic species identification markers.</title>
        <authorList>
            <person name="Giroux E."/>
            <person name="Bilodeau G."/>
        </authorList>
    </citation>
    <scope>NUCLEOTIDE SEQUENCE [LARGE SCALE GENOMIC DNA]</scope>
    <source>
        <strain evidence="5 6">CBS 185.66</strain>
    </source>
</reference>
<dbReference type="InterPro" id="IPR002562">
    <property type="entry name" value="3'-5'_exonuclease_dom"/>
</dbReference>
<evidence type="ECO:0000313" key="6">
    <source>
        <dbReference type="Proteomes" id="UP000431533"/>
    </source>
</evidence>
<dbReference type="InterPro" id="IPR036397">
    <property type="entry name" value="RNaseH_sf"/>
</dbReference>
<dbReference type="RefSeq" id="XP_031006362.1">
    <property type="nucleotide sequence ID" value="XM_031149016.1"/>
</dbReference>
<feature type="region of interest" description="Disordered" evidence="3">
    <location>
        <begin position="116"/>
        <end position="137"/>
    </location>
</feature>
<evidence type="ECO:0000259" key="4">
    <source>
        <dbReference type="SMART" id="SM00474"/>
    </source>
</evidence>
<dbReference type="SMART" id="SM00474">
    <property type="entry name" value="35EXOc"/>
    <property type="match status" value="1"/>
</dbReference>
<keyword evidence="1" id="KW-0540">Nuclease</keyword>
<keyword evidence="5" id="KW-0347">Helicase</keyword>
<dbReference type="EMBL" id="QGMH01000046">
    <property type="protein sequence ID" value="TVY27574.1"/>
    <property type="molecule type" value="Genomic_DNA"/>
</dbReference>
<feature type="region of interest" description="Disordered" evidence="3">
    <location>
        <begin position="30"/>
        <end position="79"/>
    </location>
</feature>
<feature type="region of interest" description="Disordered" evidence="3">
    <location>
        <begin position="410"/>
        <end position="460"/>
    </location>
</feature>
<feature type="compositionally biased region" description="Acidic residues" evidence="3">
    <location>
        <begin position="410"/>
        <end position="421"/>
    </location>
</feature>
<accession>A0A8H8R665</accession>